<gene>
    <name evidence="1" type="ORF">LCGC14_2704500</name>
</gene>
<protein>
    <submittedName>
        <fullName evidence="1">Uncharacterized protein</fullName>
    </submittedName>
</protein>
<organism evidence="1">
    <name type="scientific">marine sediment metagenome</name>
    <dbReference type="NCBI Taxonomy" id="412755"/>
    <lineage>
        <taxon>unclassified sequences</taxon>
        <taxon>metagenomes</taxon>
        <taxon>ecological metagenomes</taxon>
    </lineage>
</organism>
<proteinExistence type="predicted"/>
<dbReference type="EMBL" id="LAZR01048280">
    <property type="protein sequence ID" value="KKK92283.1"/>
    <property type="molecule type" value="Genomic_DNA"/>
</dbReference>
<accession>A0A0F8ZET5</accession>
<sequence length="199" mass="20772">MARIAGYGGNVFVATQVIETMDVAWTEQVDGDVTLTLDETDYKVGTGSNKMVQAAGLAVGDILASEVVALPTMAALTVGFGWFKSSVNITTLDDYRVLLDQHALCASPDCQLSVPILVANAWKFCRLEVVAGNFAALTAVISVGIELQANDPGAATLWVDELSAAAQVVGIREWSLDVAAGVQATGGFSDGQAKVFTVT</sequence>
<dbReference type="AlphaFoldDB" id="A0A0F8ZET5"/>
<comment type="caution">
    <text evidence="1">The sequence shown here is derived from an EMBL/GenBank/DDBJ whole genome shotgun (WGS) entry which is preliminary data.</text>
</comment>
<evidence type="ECO:0000313" key="1">
    <source>
        <dbReference type="EMBL" id="KKK92283.1"/>
    </source>
</evidence>
<reference evidence="1" key="1">
    <citation type="journal article" date="2015" name="Nature">
        <title>Complex archaea that bridge the gap between prokaryotes and eukaryotes.</title>
        <authorList>
            <person name="Spang A."/>
            <person name="Saw J.H."/>
            <person name="Jorgensen S.L."/>
            <person name="Zaremba-Niedzwiedzka K."/>
            <person name="Martijn J."/>
            <person name="Lind A.E."/>
            <person name="van Eijk R."/>
            <person name="Schleper C."/>
            <person name="Guy L."/>
            <person name="Ettema T.J."/>
        </authorList>
    </citation>
    <scope>NUCLEOTIDE SEQUENCE</scope>
</reference>
<feature type="non-terminal residue" evidence="1">
    <location>
        <position position="199"/>
    </location>
</feature>
<name>A0A0F8ZET5_9ZZZZ</name>